<protein>
    <submittedName>
        <fullName evidence="8">Solute carrier family 2, facilitated glucose transporter member 2-like</fullName>
    </submittedName>
</protein>
<dbReference type="Gene3D" id="1.20.1250.20">
    <property type="entry name" value="MFS general substrate transporter like domains"/>
    <property type="match status" value="2"/>
</dbReference>
<dbReference type="KEGG" id="bman:114241665"/>
<reference evidence="8" key="1">
    <citation type="submission" date="2025-08" db="UniProtKB">
        <authorList>
            <consortium name="RefSeq"/>
        </authorList>
    </citation>
    <scope>IDENTIFICATION</scope>
    <source>
        <tissue evidence="8">Silk gland</tissue>
    </source>
</reference>
<dbReference type="GeneID" id="114241665"/>
<keyword evidence="4 5" id="KW-0472">Membrane</keyword>
<keyword evidence="2 5" id="KW-0812">Transmembrane</keyword>
<evidence type="ECO:0000256" key="3">
    <source>
        <dbReference type="ARBA" id="ARBA00022989"/>
    </source>
</evidence>
<evidence type="ECO:0000256" key="2">
    <source>
        <dbReference type="ARBA" id="ARBA00022692"/>
    </source>
</evidence>
<feature type="transmembrane region" description="Helical" evidence="5">
    <location>
        <begin position="216"/>
        <end position="236"/>
    </location>
</feature>
<feature type="transmembrane region" description="Helical" evidence="5">
    <location>
        <begin position="349"/>
        <end position="367"/>
    </location>
</feature>
<dbReference type="AlphaFoldDB" id="A0A6J2JFU3"/>
<keyword evidence="3 5" id="KW-1133">Transmembrane helix</keyword>
<evidence type="ECO:0000313" key="8">
    <source>
        <dbReference type="RefSeq" id="XP_028028371.1"/>
    </source>
</evidence>
<evidence type="ECO:0000259" key="6">
    <source>
        <dbReference type="PROSITE" id="PS50850"/>
    </source>
</evidence>
<accession>A0A6J2JFU3</accession>
<dbReference type="OrthoDB" id="2196240at2759"/>
<evidence type="ECO:0000256" key="1">
    <source>
        <dbReference type="ARBA" id="ARBA00004141"/>
    </source>
</evidence>
<feature type="transmembrane region" description="Helical" evidence="5">
    <location>
        <begin position="325"/>
        <end position="343"/>
    </location>
</feature>
<dbReference type="RefSeq" id="XP_028028371.1">
    <property type="nucleotide sequence ID" value="XM_028172570.1"/>
</dbReference>
<feature type="transmembrane region" description="Helical" evidence="5">
    <location>
        <begin position="128"/>
        <end position="147"/>
    </location>
</feature>
<dbReference type="GO" id="GO:0016020">
    <property type="term" value="C:membrane"/>
    <property type="evidence" value="ECO:0007669"/>
    <property type="project" value="UniProtKB-SubCell"/>
</dbReference>
<dbReference type="InterPro" id="IPR036259">
    <property type="entry name" value="MFS_trans_sf"/>
</dbReference>
<name>A0A6J2JFU3_BOMMA</name>
<feature type="transmembrane region" description="Helical" evidence="5">
    <location>
        <begin position="409"/>
        <end position="430"/>
    </location>
</feature>
<feature type="transmembrane region" description="Helical" evidence="5">
    <location>
        <begin position="383"/>
        <end position="403"/>
    </location>
</feature>
<dbReference type="PROSITE" id="PS50850">
    <property type="entry name" value="MFS"/>
    <property type="match status" value="1"/>
</dbReference>
<evidence type="ECO:0000313" key="7">
    <source>
        <dbReference type="Proteomes" id="UP000504629"/>
    </source>
</evidence>
<organism evidence="7 8">
    <name type="scientific">Bombyx mandarina</name>
    <name type="common">Wild silk moth</name>
    <name type="synonym">Wild silkworm</name>
    <dbReference type="NCBI Taxonomy" id="7092"/>
    <lineage>
        <taxon>Eukaryota</taxon>
        <taxon>Metazoa</taxon>
        <taxon>Ecdysozoa</taxon>
        <taxon>Arthropoda</taxon>
        <taxon>Hexapoda</taxon>
        <taxon>Insecta</taxon>
        <taxon>Pterygota</taxon>
        <taxon>Neoptera</taxon>
        <taxon>Endopterygota</taxon>
        <taxon>Lepidoptera</taxon>
        <taxon>Glossata</taxon>
        <taxon>Ditrysia</taxon>
        <taxon>Bombycoidea</taxon>
        <taxon>Bombycidae</taxon>
        <taxon>Bombycinae</taxon>
        <taxon>Bombyx</taxon>
    </lineage>
</organism>
<dbReference type="PANTHER" id="PTHR48021:SF1">
    <property type="entry name" value="GH07001P-RELATED"/>
    <property type="match status" value="1"/>
</dbReference>
<dbReference type="Proteomes" id="UP000504629">
    <property type="component" value="Unplaced"/>
</dbReference>
<evidence type="ECO:0000256" key="5">
    <source>
        <dbReference type="SAM" id="Phobius"/>
    </source>
</evidence>
<comment type="subcellular location">
    <subcellularLocation>
        <location evidence="1">Membrane</location>
        <topology evidence="1">Multi-pass membrane protein</topology>
    </subcellularLocation>
</comment>
<proteinExistence type="predicted"/>
<sequence length="457" mass="50956">MEKSSGSTSSVVFYNNSTGEKIQDVTTGATKVFLNLDEEKQDKTALYTKTRMFENICTYSMSFILSFIIGYSFTSYLLIADHGLRDYSQGFFEESHNFFKNLCPAVLYFGSTVGTFSMLMIKRYSHLIVTQLTAIIFFIGYLLQMVYPHVLVIFLARFLIGLASGIACMIIPQILYFSCKENIRGLFTSFFPFFIMVGLTTAVALMPLVTNQIYNFFNLIPILLSILSLACSLGSFKLLEVKKEKAFIEVTKFMFSSTALKSTVSVVLAHVFQKTTGVDFIGNFSGSLFTGDNAQIKSLSPLLTAGIVNLATGLLPDLFGRKLPIIVNLCLIFLVTLSMGIWGTNVVSLILFTIVYNGGLGAVPYYYQNETVPSKYIPDINEIATFSNVLLALFVAIYAAFLLSPTNTTIWYTFSGLSLLGAFIMGITMPETKGTPVEKRDFIKNWFNFSFKNKNLK</sequence>
<dbReference type="PANTHER" id="PTHR48021">
    <property type="match status" value="1"/>
</dbReference>
<gene>
    <name evidence="8" type="primary">LOC114241665</name>
</gene>
<dbReference type="InterPro" id="IPR050549">
    <property type="entry name" value="MFS_Trehalose_Transporter"/>
</dbReference>
<feature type="transmembrane region" description="Helical" evidence="5">
    <location>
        <begin position="190"/>
        <end position="210"/>
    </location>
</feature>
<feature type="transmembrane region" description="Helical" evidence="5">
    <location>
        <begin position="56"/>
        <end position="79"/>
    </location>
</feature>
<dbReference type="InterPro" id="IPR020846">
    <property type="entry name" value="MFS_dom"/>
</dbReference>
<feature type="domain" description="Major facilitator superfamily (MFS) profile" evidence="6">
    <location>
        <begin position="58"/>
        <end position="433"/>
    </location>
</feature>
<dbReference type="InterPro" id="IPR005828">
    <property type="entry name" value="MFS_sugar_transport-like"/>
</dbReference>
<dbReference type="Pfam" id="PF00083">
    <property type="entry name" value="Sugar_tr"/>
    <property type="match status" value="2"/>
</dbReference>
<dbReference type="GO" id="GO:0022857">
    <property type="term" value="F:transmembrane transporter activity"/>
    <property type="evidence" value="ECO:0007669"/>
    <property type="project" value="InterPro"/>
</dbReference>
<feature type="transmembrane region" description="Helical" evidence="5">
    <location>
        <begin position="99"/>
        <end position="121"/>
    </location>
</feature>
<dbReference type="SUPFAM" id="SSF103473">
    <property type="entry name" value="MFS general substrate transporter"/>
    <property type="match status" value="1"/>
</dbReference>
<evidence type="ECO:0000256" key="4">
    <source>
        <dbReference type="ARBA" id="ARBA00023136"/>
    </source>
</evidence>
<keyword evidence="7" id="KW-1185">Reference proteome</keyword>
<feature type="transmembrane region" description="Helical" evidence="5">
    <location>
        <begin position="153"/>
        <end position="178"/>
    </location>
</feature>